<proteinExistence type="predicted"/>
<dbReference type="PANTHER" id="PTHR33490:SF3">
    <property type="entry name" value="CONSERVED INTEGRAL MEMBRANE PROTEIN"/>
    <property type="match status" value="1"/>
</dbReference>
<reference evidence="2 3" key="1">
    <citation type="submission" date="2019-11" db="EMBL/GenBank/DDBJ databases">
        <title>Novel Deefgea species.</title>
        <authorList>
            <person name="Han J.-H."/>
        </authorList>
    </citation>
    <scope>NUCLEOTIDE SEQUENCE [LARGE SCALE GENOMIC DNA]</scope>
    <source>
        <strain evidence="2 3">LMG 24817</strain>
    </source>
</reference>
<feature type="domain" description="Transglutaminase-like" evidence="1">
    <location>
        <begin position="36"/>
        <end position="142"/>
    </location>
</feature>
<dbReference type="Proteomes" id="UP001195660">
    <property type="component" value="Unassembled WGS sequence"/>
</dbReference>
<dbReference type="InterPro" id="IPR002931">
    <property type="entry name" value="Transglutaminase-like"/>
</dbReference>
<dbReference type="SUPFAM" id="SSF54001">
    <property type="entry name" value="Cysteine proteinases"/>
    <property type="match status" value="1"/>
</dbReference>
<dbReference type="EMBL" id="WOFE01000003">
    <property type="protein sequence ID" value="MBM5571632.1"/>
    <property type="molecule type" value="Genomic_DNA"/>
</dbReference>
<dbReference type="PANTHER" id="PTHR33490">
    <property type="entry name" value="BLR5614 PROTEIN-RELATED"/>
    <property type="match status" value="1"/>
</dbReference>
<evidence type="ECO:0000259" key="1">
    <source>
        <dbReference type="Pfam" id="PF01841"/>
    </source>
</evidence>
<dbReference type="Pfam" id="PF01841">
    <property type="entry name" value="Transglut_core"/>
    <property type="match status" value="1"/>
</dbReference>
<organism evidence="2 3">
    <name type="scientific">Deefgea chitinilytica</name>
    <dbReference type="NCBI Taxonomy" id="570276"/>
    <lineage>
        <taxon>Bacteria</taxon>
        <taxon>Pseudomonadati</taxon>
        <taxon>Pseudomonadota</taxon>
        <taxon>Betaproteobacteria</taxon>
        <taxon>Neisseriales</taxon>
        <taxon>Chitinibacteraceae</taxon>
        <taxon>Deefgea</taxon>
    </lineage>
</organism>
<keyword evidence="3" id="KW-1185">Reference proteome</keyword>
<evidence type="ECO:0000313" key="3">
    <source>
        <dbReference type="Proteomes" id="UP001195660"/>
    </source>
</evidence>
<protein>
    <submittedName>
        <fullName evidence="2">Transglutaminase family protein</fullName>
    </submittedName>
</protein>
<evidence type="ECO:0000313" key="2">
    <source>
        <dbReference type="EMBL" id="MBM5571632.1"/>
    </source>
</evidence>
<name>A0ABS2CC25_9NEIS</name>
<sequence>MTICSEIQSNPLLPALVSVDFLGHDAIIDWQHPHIRQLAQRLRGDSPSQTVRHCFEWVRDEISHCLDVGREEVTCVASDVLAVGTSFCYGKSHLLVALLRANGIAAGLCYQRLTFAGVQPPFCLHGLVAVWLADYGWTRCDPRGNKLGVNAQWTPGQDNLAFSHDLPGECLFDGVYATPWPSLVKALAGLKHASHFRFRPIDLFSSDVCLSSH</sequence>
<dbReference type="Gene3D" id="3.10.620.30">
    <property type="match status" value="1"/>
</dbReference>
<dbReference type="InterPro" id="IPR038765">
    <property type="entry name" value="Papain-like_cys_pep_sf"/>
</dbReference>
<accession>A0ABS2CC25</accession>
<comment type="caution">
    <text evidence="2">The sequence shown here is derived from an EMBL/GenBank/DDBJ whole genome shotgun (WGS) entry which is preliminary data.</text>
</comment>
<gene>
    <name evidence="2" type="ORF">GM173_08575</name>
</gene>